<organism evidence="1 2">
    <name type="scientific">Hibiscus sabdariffa</name>
    <name type="common">roselle</name>
    <dbReference type="NCBI Taxonomy" id="183260"/>
    <lineage>
        <taxon>Eukaryota</taxon>
        <taxon>Viridiplantae</taxon>
        <taxon>Streptophyta</taxon>
        <taxon>Embryophyta</taxon>
        <taxon>Tracheophyta</taxon>
        <taxon>Spermatophyta</taxon>
        <taxon>Magnoliopsida</taxon>
        <taxon>eudicotyledons</taxon>
        <taxon>Gunneridae</taxon>
        <taxon>Pentapetalae</taxon>
        <taxon>rosids</taxon>
        <taxon>malvids</taxon>
        <taxon>Malvales</taxon>
        <taxon>Malvaceae</taxon>
        <taxon>Malvoideae</taxon>
        <taxon>Hibiscus</taxon>
    </lineage>
</organism>
<accession>A0ABR2QSE6</accession>
<proteinExistence type="predicted"/>
<dbReference type="Proteomes" id="UP001396334">
    <property type="component" value="Unassembled WGS sequence"/>
</dbReference>
<comment type="caution">
    <text evidence="1">The sequence shown here is derived from an EMBL/GenBank/DDBJ whole genome shotgun (WGS) entry which is preliminary data.</text>
</comment>
<protein>
    <submittedName>
        <fullName evidence="1">Uncharacterized protein</fullName>
    </submittedName>
</protein>
<reference evidence="1 2" key="1">
    <citation type="journal article" date="2024" name="G3 (Bethesda)">
        <title>Genome assembly of Hibiscus sabdariffa L. provides insights into metabolisms of medicinal natural products.</title>
        <authorList>
            <person name="Kim T."/>
        </authorList>
    </citation>
    <scope>NUCLEOTIDE SEQUENCE [LARGE SCALE GENOMIC DNA]</scope>
    <source>
        <strain evidence="1">TK-2024</strain>
        <tissue evidence="1">Old leaves</tissue>
    </source>
</reference>
<evidence type="ECO:0000313" key="1">
    <source>
        <dbReference type="EMBL" id="KAK9003596.1"/>
    </source>
</evidence>
<keyword evidence="2" id="KW-1185">Reference proteome</keyword>
<evidence type="ECO:0000313" key="2">
    <source>
        <dbReference type="Proteomes" id="UP001396334"/>
    </source>
</evidence>
<dbReference type="EMBL" id="JBBPBN010000033">
    <property type="protein sequence ID" value="KAK9003596.1"/>
    <property type="molecule type" value="Genomic_DNA"/>
</dbReference>
<gene>
    <name evidence="1" type="ORF">V6N11_084236</name>
</gene>
<sequence length="80" mass="8540">MNLPGLTLSVDAAKGKGVASHTIRARKMKSGTSVRKPLSVVNGSFVFHYSSNASSSRPVQPLDCHRHSAVIILDNDDPNP</sequence>
<name>A0ABR2QSE6_9ROSI</name>